<dbReference type="EMBL" id="ACUX02000016">
    <property type="protein sequence ID" value="EEZ60754.1"/>
    <property type="molecule type" value="Genomic_DNA"/>
</dbReference>
<dbReference type="HOGENOM" id="CLU_025876_1_1_11"/>
<dbReference type="PANTHER" id="PTHR42956:SF1">
    <property type="entry name" value="NITROGENASE IRON-MOLYBDENUM COFACTOR BIOSYNTHESIS PROTEIN NIFE"/>
    <property type="match status" value="1"/>
</dbReference>
<dbReference type="eggNOG" id="COG2710">
    <property type="taxonomic scope" value="Bacteria"/>
</dbReference>
<evidence type="ECO:0000313" key="4">
    <source>
        <dbReference type="EMBL" id="EEZ60754.1"/>
    </source>
</evidence>
<reference evidence="4" key="1">
    <citation type="submission" date="2009-10" db="EMBL/GenBank/DDBJ databases">
        <authorList>
            <person name="Weinstock G."/>
            <person name="Sodergren E."/>
            <person name="Clifton S."/>
            <person name="Fulton L."/>
            <person name="Fulton B."/>
            <person name="Courtney L."/>
            <person name="Fronick C."/>
            <person name="Harrison M."/>
            <person name="Strong C."/>
            <person name="Farmer C."/>
            <person name="Delahaunty K."/>
            <person name="Markovic C."/>
            <person name="Hall O."/>
            <person name="Minx P."/>
            <person name="Tomlinson C."/>
            <person name="Mitreva M."/>
            <person name="Nelson J."/>
            <person name="Hou S."/>
            <person name="Wollam A."/>
            <person name="Pepin K.H."/>
            <person name="Johnson M."/>
            <person name="Bhonagiri V."/>
            <person name="Nash W.E."/>
            <person name="Warren W."/>
            <person name="Chinwalla A."/>
            <person name="Mardis E.R."/>
            <person name="Wilson R.K."/>
        </authorList>
    </citation>
    <scope>NUCLEOTIDE SEQUENCE [LARGE SCALE GENOMIC DNA]</scope>
    <source>
        <strain evidence="4">ATCC 700122</strain>
    </source>
</reference>
<dbReference type="Proteomes" id="UP000006001">
    <property type="component" value="Unassembled WGS sequence"/>
</dbReference>
<keyword evidence="5" id="KW-1185">Reference proteome</keyword>
<proteinExistence type="inferred from homology"/>
<keyword evidence="4" id="KW-0560">Oxidoreductase</keyword>
<dbReference type="PANTHER" id="PTHR42956">
    <property type="entry name" value="NITROGENASE IRON-MOLYBDENUM COFACTOR BIOSYNTHESIS PROTEIN NIFE"/>
    <property type="match status" value="1"/>
</dbReference>
<dbReference type="SUPFAM" id="SSF53807">
    <property type="entry name" value="Helical backbone' metal receptor"/>
    <property type="match status" value="1"/>
</dbReference>
<evidence type="ECO:0000259" key="3">
    <source>
        <dbReference type="Pfam" id="PF00148"/>
    </source>
</evidence>
<comment type="caution">
    <text evidence="4">The sequence shown here is derived from an EMBL/GenBank/DDBJ whole genome shotgun (WGS) entry which is preliminary data.</text>
</comment>
<dbReference type="Gene3D" id="3.40.50.12380">
    <property type="entry name" value="Nitrogenase MoFe cofactor biosynthesis protein NifE, C-terminal"/>
    <property type="match status" value="1"/>
</dbReference>
<accession>D0WI87</accession>
<dbReference type="Pfam" id="PF00148">
    <property type="entry name" value="Oxidored_nitro"/>
    <property type="match status" value="1"/>
</dbReference>
<keyword evidence="1 2" id="KW-0535">Nitrogen fixation</keyword>
<evidence type="ECO:0000256" key="2">
    <source>
        <dbReference type="RuleBase" id="RU004021"/>
    </source>
</evidence>
<dbReference type="GO" id="GO:0016163">
    <property type="term" value="F:nitrogenase activity"/>
    <property type="evidence" value="ECO:0007669"/>
    <property type="project" value="UniProtKB-EC"/>
</dbReference>
<dbReference type="Gene3D" id="3.40.50.1980">
    <property type="entry name" value="Nitrogenase molybdenum iron protein domain"/>
    <property type="match status" value="2"/>
</dbReference>
<dbReference type="InterPro" id="IPR000318">
    <property type="entry name" value="Nase_comp1_CS"/>
</dbReference>
<evidence type="ECO:0000313" key="5">
    <source>
        <dbReference type="Proteomes" id="UP000006001"/>
    </source>
</evidence>
<dbReference type="PROSITE" id="PS00699">
    <property type="entry name" value="NITROGENASE_1_1"/>
    <property type="match status" value="1"/>
</dbReference>
<protein>
    <submittedName>
        <fullName evidence="4">Nitrogenase molybdenum-iron protein alpha chain</fullName>
        <ecNumber evidence="4">1.18.6.1</ecNumber>
    </submittedName>
</protein>
<dbReference type="EC" id="1.18.6.1" evidence="4"/>
<organism evidence="4 5">
    <name type="scientific">Slackia exigua (strain ATCC 700122 / DSM 15923 / CIP 105133 / JCM 11022 / KCTC 5966 / S-7)</name>
    <dbReference type="NCBI Taxonomy" id="649764"/>
    <lineage>
        <taxon>Bacteria</taxon>
        <taxon>Bacillati</taxon>
        <taxon>Actinomycetota</taxon>
        <taxon>Coriobacteriia</taxon>
        <taxon>Eggerthellales</taxon>
        <taxon>Eggerthellaceae</taxon>
        <taxon>Slackia</taxon>
    </lineage>
</organism>
<sequence length="459" mass="49696">MLGGISDVLLISHGPIGCAYYAGISGCEGPGLGVGANAKEGADATAASVEVPAFAARTFVTCMDESDIVFGGEEKLANAIDEAVARYHPEAIAVCATCPVGIIGDDIEQVARDAAIRHGIDVLALSCEGFKREPGWLIGGRRIFEEWVGRETRPRGPYPIHYMSESARFGNGVASSLLEQVGYDVVCSLMGATTYEDIRASQDARLIVLDSGKAIDAVPQMYGERYGTGFMRVSFTGLGNIARSLRAMARSFGSEELDLKTEQVISASMERIAPALERARERYARRIAVIFEDIFRSDAFATMALELGMDVIMIAPDYAAQHYTDQGFCMNVPVALAGRIACSGFPSGERRASLPGCEHALRPVSARDADWVRATFSSREVTDALSILNPDICFAGVEQRFGRIRTPMRSEKFLSDERGTDYGGFEGFMSFARDLAIASELGHWLDTEPSWLTEGRQDG</sequence>
<dbReference type="InterPro" id="IPR000510">
    <property type="entry name" value="Nase/OxRdtase_comp1"/>
</dbReference>
<feature type="domain" description="Nitrogenase/oxidoreductase component 1" evidence="3">
    <location>
        <begin position="2"/>
        <end position="436"/>
    </location>
</feature>
<gene>
    <name evidence="4" type="primary">nifD</name>
    <name evidence="4" type="ORF">HMPREF0762_01559</name>
</gene>
<evidence type="ECO:0000256" key="1">
    <source>
        <dbReference type="ARBA" id="ARBA00023231"/>
    </source>
</evidence>
<comment type="similarity">
    <text evidence="2">Belongs to the NifD/NifK/NifE/NifN family.</text>
</comment>
<dbReference type="InterPro" id="IPR049939">
    <property type="entry name" value="NifE-like"/>
</dbReference>
<dbReference type="STRING" id="649764.HMPREF0762_01559"/>
<name>D0WI87_SLAES</name>
<dbReference type="AlphaFoldDB" id="D0WI87"/>